<evidence type="ECO:0000313" key="1">
    <source>
        <dbReference type="EMBL" id="RIH91453.1"/>
    </source>
</evidence>
<protein>
    <submittedName>
        <fullName evidence="1">Uncharacterized protein</fullName>
    </submittedName>
</protein>
<dbReference type="AlphaFoldDB" id="A0A399F5U4"/>
<dbReference type="RefSeq" id="WP_147021194.1">
    <property type="nucleotide sequence ID" value="NZ_BJXM01000015.1"/>
</dbReference>
<proteinExistence type="predicted"/>
<organism evidence="1 2">
    <name type="scientific">Meiothermus granaticius NBRC 107808</name>
    <dbReference type="NCBI Taxonomy" id="1227551"/>
    <lineage>
        <taxon>Bacteria</taxon>
        <taxon>Thermotogati</taxon>
        <taxon>Deinococcota</taxon>
        <taxon>Deinococci</taxon>
        <taxon>Thermales</taxon>
        <taxon>Thermaceae</taxon>
        <taxon>Meiothermus</taxon>
    </lineage>
</organism>
<name>A0A399F5U4_9DEIN</name>
<dbReference type="EMBL" id="QWLB01000042">
    <property type="protein sequence ID" value="RIH91453.1"/>
    <property type="molecule type" value="Genomic_DNA"/>
</dbReference>
<comment type="caution">
    <text evidence="1">The sequence shown here is derived from an EMBL/GenBank/DDBJ whole genome shotgun (WGS) entry which is preliminary data.</text>
</comment>
<reference evidence="1 2" key="1">
    <citation type="submission" date="2018-08" db="EMBL/GenBank/DDBJ databases">
        <title>Meiothermus granaticius genome AF-68 sequencing project.</title>
        <authorList>
            <person name="Da Costa M.S."/>
            <person name="Albuquerque L."/>
            <person name="Raposo P."/>
            <person name="Froufe H.J.C."/>
            <person name="Barroso C.S."/>
            <person name="Egas C."/>
        </authorList>
    </citation>
    <scope>NUCLEOTIDE SEQUENCE [LARGE SCALE GENOMIC DNA]</scope>
    <source>
        <strain evidence="1 2">AF-68</strain>
    </source>
</reference>
<accession>A0A399F5U4</accession>
<sequence>MNPKALSPILQDSYSRSSLAREGWANALLDEHFLLHHLAPLLAYHLEAGCMVEVESVAQLWARHLGLSEALGRRWAERISPAIADFLLILKANLKAAGTAPRLAEGRP</sequence>
<keyword evidence="2" id="KW-1185">Reference proteome</keyword>
<gene>
    <name evidence="1" type="ORF">Mgrana_02631</name>
</gene>
<evidence type="ECO:0000313" key="2">
    <source>
        <dbReference type="Proteomes" id="UP000266178"/>
    </source>
</evidence>
<dbReference type="Proteomes" id="UP000266178">
    <property type="component" value="Unassembled WGS sequence"/>
</dbReference>